<feature type="non-terminal residue" evidence="1">
    <location>
        <position position="95"/>
    </location>
</feature>
<dbReference type="SUPFAM" id="SSF55811">
    <property type="entry name" value="Nudix"/>
    <property type="match status" value="1"/>
</dbReference>
<accession>A0A9D2TRY1</accession>
<proteinExistence type="predicted"/>
<protein>
    <submittedName>
        <fullName evidence="1">NUDIX hydrolase</fullName>
    </submittedName>
</protein>
<evidence type="ECO:0000313" key="1">
    <source>
        <dbReference type="EMBL" id="HJC88467.1"/>
    </source>
</evidence>
<dbReference type="Gene3D" id="3.90.79.10">
    <property type="entry name" value="Nucleoside Triphosphate Pyrophosphohydrolase"/>
    <property type="match status" value="1"/>
</dbReference>
<name>A0A9D2TRY1_9FIRM</name>
<comment type="caution">
    <text evidence="1">The sequence shown here is derived from an EMBL/GenBank/DDBJ whole genome shotgun (WGS) entry which is preliminary data.</text>
</comment>
<sequence>MKLLGMKKRFEGKYLHGYELTYENRAGREKTFEMVSRSPLRDPSEIGTHVSGVTIVAWKNDRLLLLKEFRMSVNRTIYNLCAGMLEEGESVEDCA</sequence>
<organism evidence="1 2">
    <name type="scientific">Candidatus Eisenbergiella intestinigallinarum</name>
    <dbReference type="NCBI Taxonomy" id="2838549"/>
    <lineage>
        <taxon>Bacteria</taxon>
        <taxon>Bacillati</taxon>
        <taxon>Bacillota</taxon>
        <taxon>Clostridia</taxon>
        <taxon>Lachnospirales</taxon>
        <taxon>Lachnospiraceae</taxon>
        <taxon>Eisenbergiella</taxon>
    </lineage>
</organism>
<dbReference type="Proteomes" id="UP000823922">
    <property type="component" value="Unassembled WGS sequence"/>
</dbReference>
<dbReference type="InterPro" id="IPR015797">
    <property type="entry name" value="NUDIX_hydrolase-like_dom_sf"/>
</dbReference>
<reference evidence="1" key="1">
    <citation type="journal article" date="2021" name="PeerJ">
        <title>Extensive microbial diversity within the chicken gut microbiome revealed by metagenomics and culture.</title>
        <authorList>
            <person name="Gilroy R."/>
            <person name="Ravi A."/>
            <person name="Getino M."/>
            <person name="Pursley I."/>
            <person name="Horton D.L."/>
            <person name="Alikhan N.F."/>
            <person name="Baker D."/>
            <person name="Gharbi K."/>
            <person name="Hall N."/>
            <person name="Watson M."/>
            <person name="Adriaenssens E.M."/>
            <person name="Foster-Nyarko E."/>
            <person name="Jarju S."/>
            <person name="Secka A."/>
            <person name="Antonio M."/>
            <person name="Oren A."/>
            <person name="Chaudhuri R.R."/>
            <person name="La Ragione R."/>
            <person name="Hildebrand F."/>
            <person name="Pallen M.J."/>
        </authorList>
    </citation>
    <scope>NUCLEOTIDE SEQUENCE</scope>
    <source>
        <strain evidence="1">ChiBcec1-1630</strain>
    </source>
</reference>
<gene>
    <name evidence="1" type="ORF">H9926_10685</name>
</gene>
<evidence type="ECO:0000313" key="2">
    <source>
        <dbReference type="Proteomes" id="UP000823922"/>
    </source>
</evidence>
<dbReference type="GO" id="GO:0016787">
    <property type="term" value="F:hydrolase activity"/>
    <property type="evidence" value="ECO:0007669"/>
    <property type="project" value="UniProtKB-KW"/>
</dbReference>
<dbReference type="EMBL" id="DWVS01000274">
    <property type="protein sequence ID" value="HJC88467.1"/>
    <property type="molecule type" value="Genomic_DNA"/>
</dbReference>
<keyword evidence="1" id="KW-0378">Hydrolase</keyword>
<reference evidence="1" key="2">
    <citation type="submission" date="2021-04" db="EMBL/GenBank/DDBJ databases">
        <authorList>
            <person name="Gilroy R."/>
        </authorList>
    </citation>
    <scope>NUCLEOTIDE SEQUENCE</scope>
    <source>
        <strain evidence="1">ChiBcec1-1630</strain>
    </source>
</reference>
<dbReference type="AlphaFoldDB" id="A0A9D2TRY1"/>